<sequence>MGVSASDWDRPSIELGTKVGSGPIAEAVEKPPNIPPSLSPPTRLYPRPMSTPTHTLSATAPVRAAASLGLLLLLTRL</sequence>
<protein>
    <submittedName>
        <fullName evidence="2">Uncharacterized protein</fullName>
    </submittedName>
</protein>
<keyword evidence="3" id="KW-1185">Reference proteome</keyword>
<evidence type="ECO:0000313" key="3">
    <source>
        <dbReference type="Proteomes" id="UP000186684"/>
    </source>
</evidence>
<accession>A0A1N7KUI7</accession>
<feature type="region of interest" description="Disordered" evidence="1">
    <location>
        <begin position="1"/>
        <end position="56"/>
    </location>
</feature>
<dbReference type="Proteomes" id="UP000186684">
    <property type="component" value="Unassembled WGS sequence"/>
</dbReference>
<reference evidence="3" key="1">
    <citation type="submission" date="2017-01" db="EMBL/GenBank/DDBJ databases">
        <authorList>
            <person name="Varghese N."/>
            <person name="Submissions S."/>
        </authorList>
    </citation>
    <scope>NUCLEOTIDE SEQUENCE [LARGE SCALE GENOMIC DNA]</scope>
    <source>
        <strain evidence="3">DSM 29430</strain>
    </source>
</reference>
<evidence type="ECO:0000313" key="2">
    <source>
        <dbReference type="EMBL" id="SIS65255.1"/>
    </source>
</evidence>
<name>A0A1N7KUI7_9RHOB</name>
<gene>
    <name evidence="2" type="ORF">SAMN05421759_10281</name>
</gene>
<organism evidence="2 3">
    <name type="scientific">Roseivivax lentus</name>
    <dbReference type="NCBI Taxonomy" id="633194"/>
    <lineage>
        <taxon>Bacteria</taxon>
        <taxon>Pseudomonadati</taxon>
        <taxon>Pseudomonadota</taxon>
        <taxon>Alphaproteobacteria</taxon>
        <taxon>Rhodobacterales</taxon>
        <taxon>Roseobacteraceae</taxon>
        <taxon>Roseivivax</taxon>
    </lineage>
</organism>
<proteinExistence type="predicted"/>
<evidence type="ECO:0000256" key="1">
    <source>
        <dbReference type="SAM" id="MobiDB-lite"/>
    </source>
</evidence>
<dbReference type="EMBL" id="FTOQ01000002">
    <property type="protein sequence ID" value="SIS65255.1"/>
    <property type="molecule type" value="Genomic_DNA"/>
</dbReference>
<dbReference type="AlphaFoldDB" id="A0A1N7KUI7"/>
<dbReference type="STRING" id="633194.SAMN05421759_10281"/>